<dbReference type="PANTHER" id="PTHR23150">
    <property type="entry name" value="SULFATASE MODIFYING FACTOR 1, 2"/>
    <property type="match status" value="1"/>
</dbReference>
<evidence type="ECO:0000259" key="2">
    <source>
        <dbReference type="Pfam" id="PF03781"/>
    </source>
</evidence>
<feature type="chain" id="PRO_5047430168" evidence="1">
    <location>
        <begin position="22"/>
        <end position="278"/>
    </location>
</feature>
<gene>
    <name evidence="3" type="ORF">K5I29_07580</name>
</gene>
<proteinExistence type="predicted"/>
<dbReference type="Gene3D" id="3.90.1580.10">
    <property type="entry name" value="paralog of FGE (formylglycine-generating enzyme)"/>
    <property type="match status" value="1"/>
</dbReference>
<evidence type="ECO:0000313" key="3">
    <source>
        <dbReference type="EMBL" id="UYW00420.1"/>
    </source>
</evidence>
<dbReference type="RefSeq" id="WP_264432137.1">
    <property type="nucleotide sequence ID" value="NZ_CP081495.1"/>
</dbReference>
<evidence type="ECO:0000313" key="4">
    <source>
        <dbReference type="Proteomes" id="UP001163328"/>
    </source>
</evidence>
<dbReference type="InterPro" id="IPR042095">
    <property type="entry name" value="SUMF_sf"/>
</dbReference>
<organism evidence="3 4">
    <name type="scientific">Flavobacterium agricola</name>
    <dbReference type="NCBI Taxonomy" id="2870839"/>
    <lineage>
        <taxon>Bacteria</taxon>
        <taxon>Pseudomonadati</taxon>
        <taxon>Bacteroidota</taxon>
        <taxon>Flavobacteriia</taxon>
        <taxon>Flavobacteriales</taxon>
        <taxon>Flavobacteriaceae</taxon>
        <taxon>Flavobacterium</taxon>
    </lineage>
</organism>
<dbReference type="Pfam" id="PF03781">
    <property type="entry name" value="FGE-sulfatase"/>
    <property type="match status" value="1"/>
</dbReference>
<protein>
    <submittedName>
        <fullName evidence="3">Formylglycine-generating enzyme family protein</fullName>
    </submittedName>
</protein>
<keyword evidence="4" id="KW-1185">Reference proteome</keyword>
<dbReference type="Proteomes" id="UP001163328">
    <property type="component" value="Chromosome"/>
</dbReference>
<dbReference type="EMBL" id="CP081495">
    <property type="protein sequence ID" value="UYW00420.1"/>
    <property type="molecule type" value="Genomic_DNA"/>
</dbReference>
<keyword evidence="1" id="KW-0732">Signal</keyword>
<sequence>MKNLYFNLLFLVVCVTTNGFAQKFTTFKPEMILVEGGTFLMGSKKGEPHAEKDEMEAREVSVPSFEMSKYEVTVYEWSTFIKAHKNMKMPPAQRWGLHDDFPITNVTWEDAIWFCNWLSTKNFLQPVYSIKNGQIFCDFTKNGYRLPTEAEWEYAARGGNASKGHPYAGNKNLDLIAWYGKNSNKSPRTVGTKMPNELGLYDMTGNVWEWCWDYYNELYYSYGEDDNPKGPEKGVNRVLRGGSWDTMGPYLRIANRSGVPQTDANGYYGVRVVKNSKK</sequence>
<dbReference type="PANTHER" id="PTHR23150:SF19">
    <property type="entry name" value="FORMYLGLYCINE-GENERATING ENZYME"/>
    <property type="match status" value="1"/>
</dbReference>
<name>A0ABY6LYC2_9FLAO</name>
<reference evidence="3" key="1">
    <citation type="submission" date="2021-08" db="EMBL/GenBank/DDBJ databases">
        <title>Flavobacterium sp. strain CC-SYL302.</title>
        <authorList>
            <person name="Lin S.-Y."/>
            <person name="Lee T.-H."/>
            <person name="Young C.-C."/>
        </authorList>
    </citation>
    <scope>NUCLEOTIDE SEQUENCE</scope>
    <source>
        <strain evidence="3">CC-SYL302</strain>
    </source>
</reference>
<feature type="domain" description="Sulfatase-modifying factor enzyme-like" evidence="2">
    <location>
        <begin position="29"/>
        <end position="274"/>
    </location>
</feature>
<dbReference type="InterPro" id="IPR051043">
    <property type="entry name" value="Sulfatase_Mod_Factor_Kinase"/>
</dbReference>
<feature type="signal peptide" evidence="1">
    <location>
        <begin position="1"/>
        <end position="21"/>
    </location>
</feature>
<dbReference type="SUPFAM" id="SSF56436">
    <property type="entry name" value="C-type lectin-like"/>
    <property type="match status" value="1"/>
</dbReference>
<accession>A0ABY6LYC2</accession>
<dbReference type="InterPro" id="IPR016187">
    <property type="entry name" value="CTDL_fold"/>
</dbReference>
<evidence type="ECO:0000256" key="1">
    <source>
        <dbReference type="SAM" id="SignalP"/>
    </source>
</evidence>
<dbReference type="InterPro" id="IPR005532">
    <property type="entry name" value="SUMF_dom"/>
</dbReference>